<dbReference type="PANTHER" id="PTHR11097:SF9">
    <property type="entry name" value="EXOSOME COMPLEX COMPONENT RRP43"/>
    <property type="match status" value="1"/>
</dbReference>
<comment type="similarity">
    <text evidence="3">Belongs to the RNase PH family.</text>
</comment>
<dbReference type="GO" id="GO:0071035">
    <property type="term" value="P:nuclear polyadenylation-dependent rRNA catabolic process"/>
    <property type="evidence" value="ECO:0007669"/>
    <property type="project" value="TreeGrafter"/>
</dbReference>
<evidence type="ECO:0000256" key="2">
    <source>
        <dbReference type="ARBA" id="ARBA00004604"/>
    </source>
</evidence>
<dbReference type="InterPro" id="IPR001247">
    <property type="entry name" value="ExoRNase_PH_dom1"/>
</dbReference>
<dbReference type="InterPro" id="IPR027408">
    <property type="entry name" value="PNPase/RNase_PH_dom_sf"/>
</dbReference>
<dbReference type="GO" id="GO:0034475">
    <property type="term" value="P:U4 snRNA 3'-end processing"/>
    <property type="evidence" value="ECO:0007669"/>
    <property type="project" value="TreeGrafter"/>
</dbReference>
<dbReference type="VEuPathDB" id="FungiDB:CJJ09_002574"/>
<evidence type="ECO:0000256" key="8">
    <source>
        <dbReference type="ARBA" id="ARBA00023242"/>
    </source>
</evidence>
<proteinExistence type="inferred from homology"/>
<feature type="domain" description="Exoribonuclease phosphorolytic" evidence="10">
    <location>
        <begin position="41"/>
        <end position="223"/>
    </location>
</feature>
<evidence type="ECO:0000256" key="4">
    <source>
        <dbReference type="ARBA" id="ARBA00022490"/>
    </source>
</evidence>
<dbReference type="InterPro" id="IPR020568">
    <property type="entry name" value="Ribosomal_Su5_D2-typ_SF"/>
</dbReference>
<evidence type="ECO:0000256" key="3">
    <source>
        <dbReference type="ARBA" id="ARBA00006678"/>
    </source>
</evidence>
<dbReference type="AlphaFoldDB" id="A0A0L0P0I2"/>
<organism evidence="11 12">
    <name type="scientific">Candidozyma auris</name>
    <name type="common">Yeast</name>
    <name type="synonym">Candida auris</name>
    <dbReference type="NCBI Taxonomy" id="498019"/>
    <lineage>
        <taxon>Eukaryota</taxon>
        <taxon>Fungi</taxon>
        <taxon>Dikarya</taxon>
        <taxon>Ascomycota</taxon>
        <taxon>Saccharomycotina</taxon>
        <taxon>Pichiomycetes</taxon>
        <taxon>Metschnikowiaceae</taxon>
        <taxon>Candidozyma</taxon>
    </lineage>
</organism>
<dbReference type="VEuPathDB" id="FungiDB:CJI97_000614"/>
<dbReference type="Gene3D" id="3.30.230.70">
    <property type="entry name" value="GHMP Kinase, N-terminal domain"/>
    <property type="match status" value="1"/>
</dbReference>
<dbReference type="GO" id="GO:0005730">
    <property type="term" value="C:nucleolus"/>
    <property type="evidence" value="ECO:0007669"/>
    <property type="project" value="UniProtKB-SubCell"/>
</dbReference>
<dbReference type="SUPFAM" id="SSF54211">
    <property type="entry name" value="Ribosomal protein S5 domain 2-like"/>
    <property type="match status" value="1"/>
</dbReference>
<dbReference type="EMBL" id="LGST01000021">
    <property type="protein sequence ID" value="KND99769.1"/>
    <property type="molecule type" value="Genomic_DNA"/>
</dbReference>
<keyword evidence="8" id="KW-0539">Nucleus</keyword>
<sequence>MATEQKVVFPPAVLARISPELTLQRHLAQGLRPCLREFTEFRETVVSEGSMADVGTDAVVGSSVIKHGDCHAFCGITLGVSEVNSAEDEFAPPEPESSKYTSVYPIVEVARGRQGAPSDEEQILSQKLYNYIYHLRLLPQASLDITPGYQIKDEATGDVSIIYTDDEDLSEEELLTLSSSINISKKQYRFVLYAHIKVFSRDGPLFDLVSRALITALKDVTLPRIYLADSGVDPNVKVPVRSRGHFGHLNQASGNIYIDTNKDLAQPVRLNTRELGLSSSFGIIELDDTAGQSAILADLEGEAEEACCETKVNIIASKNNLKHVSVSGGGANVTLDALKKIISLSRERAEKLL</sequence>
<protein>
    <recommendedName>
        <fullName evidence="9">Ribosomal RNA-processing protein 43</fullName>
    </recommendedName>
</protein>
<keyword evidence="7" id="KW-0694">RNA-binding</keyword>
<dbReference type="VEuPathDB" id="FungiDB:QG37_03186"/>
<dbReference type="VEuPathDB" id="FungiDB:CJJ07_003043"/>
<evidence type="ECO:0000313" key="11">
    <source>
        <dbReference type="EMBL" id="KND99769.1"/>
    </source>
</evidence>
<dbReference type="GO" id="GO:0034473">
    <property type="term" value="P:U1 snRNA 3'-end processing"/>
    <property type="evidence" value="ECO:0007669"/>
    <property type="project" value="TreeGrafter"/>
</dbReference>
<dbReference type="GO" id="GO:0000177">
    <property type="term" value="C:cytoplasmic exosome (RNase complex)"/>
    <property type="evidence" value="ECO:0007669"/>
    <property type="project" value="TreeGrafter"/>
</dbReference>
<dbReference type="InterPro" id="IPR050590">
    <property type="entry name" value="Exosome_comp_Rrp42_subfam"/>
</dbReference>
<evidence type="ECO:0000256" key="6">
    <source>
        <dbReference type="ARBA" id="ARBA00022835"/>
    </source>
</evidence>
<keyword evidence="6" id="KW-0271">Exosome</keyword>
<comment type="subcellular location">
    <subcellularLocation>
        <location evidence="1">Cytoplasm</location>
    </subcellularLocation>
    <subcellularLocation>
        <location evidence="2">Nucleus</location>
        <location evidence="2">Nucleolus</location>
    </subcellularLocation>
</comment>
<dbReference type="GO" id="GO:0035925">
    <property type="term" value="F:mRNA 3'-UTR AU-rich region binding"/>
    <property type="evidence" value="ECO:0007669"/>
    <property type="project" value="TreeGrafter"/>
</dbReference>
<evidence type="ECO:0000256" key="1">
    <source>
        <dbReference type="ARBA" id="ARBA00004496"/>
    </source>
</evidence>
<evidence type="ECO:0000256" key="5">
    <source>
        <dbReference type="ARBA" id="ARBA00022552"/>
    </source>
</evidence>
<gene>
    <name evidence="11" type="ORF">QG37_03186</name>
</gene>
<evidence type="ECO:0000256" key="7">
    <source>
        <dbReference type="ARBA" id="ARBA00022884"/>
    </source>
</evidence>
<dbReference type="Proteomes" id="UP000037122">
    <property type="component" value="Unassembled WGS sequence"/>
</dbReference>
<dbReference type="VEuPathDB" id="FungiDB:B9J08_000612"/>
<dbReference type="PANTHER" id="PTHR11097">
    <property type="entry name" value="EXOSOME COMPLEX EXONUCLEASE RIBOSOMAL RNA PROCESSING PROTEIN"/>
    <property type="match status" value="1"/>
</dbReference>
<keyword evidence="5" id="KW-0698">rRNA processing</keyword>
<evidence type="ECO:0000259" key="10">
    <source>
        <dbReference type="Pfam" id="PF01138"/>
    </source>
</evidence>
<evidence type="ECO:0000313" key="12">
    <source>
        <dbReference type="Proteomes" id="UP000037122"/>
    </source>
</evidence>
<dbReference type="GO" id="GO:0071038">
    <property type="term" value="P:TRAMP-dependent tRNA surveillance pathway"/>
    <property type="evidence" value="ECO:0007669"/>
    <property type="project" value="TreeGrafter"/>
</dbReference>
<dbReference type="GO" id="GO:0071028">
    <property type="term" value="P:nuclear mRNA surveillance"/>
    <property type="evidence" value="ECO:0007669"/>
    <property type="project" value="TreeGrafter"/>
</dbReference>
<evidence type="ECO:0000256" key="9">
    <source>
        <dbReference type="ARBA" id="ARBA00030617"/>
    </source>
</evidence>
<name>A0A0L0P0I2_CANAR</name>
<reference evidence="12" key="1">
    <citation type="journal article" date="2015" name="BMC Genomics">
        <title>Draft genome of a commonly misdiagnosed multidrug resistant pathogen Candida auris.</title>
        <authorList>
            <person name="Chatterjee S."/>
            <person name="Alampalli S.V."/>
            <person name="Nageshan R.K."/>
            <person name="Chettiar S.T."/>
            <person name="Joshi S."/>
            <person name="Tatu U.S."/>
        </authorList>
    </citation>
    <scope>NUCLEOTIDE SEQUENCE [LARGE SCALE GENOMIC DNA]</scope>
    <source>
        <strain evidence="12">6684</strain>
    </source>
</reference>
<dbReference type="GO" id="GO:0034476">
    <property type="term" value="P:U5 snRNA 3'-end processing"/>
    <property type="evidence" value="ECO:0007669"/>
    <property type="project" value="TreeGrafter"/>
</dbReference>
<dbReference type="GO" id="GO:0016075">
    <property type="term" value="P:rRNA catabolic process"/>
    <property type="evidence" value="ECO:0007669"/>
    <property type="project" value="TreeGrafter"/>
</dbReference>
<dbReference type="Pfam" id="PF01138">
    <property type="entry name" value="RNase_PH"/>
    <property type="match status" value="1"/>
</dbReference>
<accession>A0A0L0P0I2</accession>
<dbReference type="GO" id="GO:0000467">
    <property type="term" value="P:exonucleolytic trimming to generate mature 3'-end of 5.8S rRNA from tricistronic rRNA transcript (SSU-rRNA, 5.8S rRNA, LSU-rRNA)"/>
    <property type="evidence" value="ECO:0007669"/>
    <property type="project" value="UniProtKB-ARBA"/>
</dbReference>
<dbReference type="GO" id="GO:0000176">
    <property type="term" value="C:nuclear exosome (RNase complex)"/>
    <property type="evidence" value="ECO:0007669"/>
    <property type="project" value="UniProtKB-ARBA"/>
</dbReference>
<keyword evidence="4" id="KW-0963">Cytoplasm</keyword>
<dbReference type="VEuPathDB" id="FungiDB:CJI96_0003483"/>
<comment type="caution">
    <text evidence="11">The sequence shown here is derived from an EMBL/GenBank/DDBJ whole genome shotgun (WGS) entry which is preliminary data.</text>
</comment>